<gene>
    <name evidence="2" type="ORF">V2S66_10305</name>
</gene>
<name>A0ABU7PAR9_9ACTN</name>
<feature type="region of interest" description="Disordered" evidence="1">
    <location>
        <begin position="157"/>
        <end position="187"/>
    </location>
</feature>
<feature type="compositionally biased region" description="Pro residues" evidence="1">
    <location>
        <begin position="159"/>
        <end position="185"/>
    </location>
</feature>
<dbReference type="RefSeq" id="WP_330794284.1">
    <property type="nucleotide sequence ID" value="NZ_JAZEWV010000006.1"/>
</dbReference>
<comment type="caution">
    <text evidence="2">The sequence shown here is derived from an EMBL/GenBank/DDBJ whole genome shotgun (WGS) entry which is preliminary data.</text>
</comment>
<protein>
    <submittedName>
        <fullName evidence="2">DUF6227 family protein</fullName>
    </submittedName>
</protein>
<sequence length="301" mass="32250">MDAEPARAEDAVRAGGGPAQQLAALLARAENGRQAALSAPDAKAPLMHHRALQSCRHAKGDPRPMNRRTYRHSFLLPDGGVRVLWELEHDTGPDGTTTCAVFADREDLAVAEWQVDAAFGGSGGPPELPPGAQPPWQAAGTYDFGRLTDTWAAEAGPFAAPPFAEPPFAEPPSPEPPFGELPPAGPRQALRRTYTEGDSPEHARRLLRRATNAEATGDDVRDRLRTAIAHGISIVARRSTVVAGRPVSWSLYEHAFLLLDGGELSLWELDHTRTPSGDPECEVHGSQDAALDAAVRRIEAG</sequence>
<keyword evidence="3" id="KW-1185">Reference proteome</keyword>
<organism evidence="2 3">
    <name type="scientific">Actinacidiphila polyblastidii</name>
    <dbReference type="NCBI Taxonomy" id="3110430"/>
    <lineage>
        <taxon>Bacteria</taxon>
        <taxon>Bacillati</taxon>
        <taxon>Actinomycetota</taxon>
        <taxon>Actinomycetes</taxon>
        <taxon>Kitasatosporales</taxon>
        <taxon>Streptomycetaceae</taxon>
        <taxon>Actinacidiphila</taxon>
    </lineage>
</organism>
<dbReference type="EMBL" id="JAZEWV010000006">
    <property type="protein sequence ID" value="MEE4542352.1"/>
    <property type="molecule type" value="Genomic_DNA"/>
</dbReference>
<reference evidence="2 3" key="1">
    <citation type="submission" date="2023-12" db="EMBL/GenBank/DDBJ databases">
        <title>Streptomyces sp. V4-01.</title>
        <authorList>
            <person name="Somphong A."/>
            <person name="Phongsopitanun W."/>
        </authorList>
    </citation>
    <scope>NUCLEOTIDE SEQUENCE [LARGE SCALE GENOMIC DNA]</scope>
    <source>
        <strain evidence="2 3">V4-01</strain>
    </source>
</reference>
<proteinExistence type="predicted"/>
<dbReference type="Proteomes" id="UP001344658">
    <property type="component" value="Unassembled WGS sequence"/>
</dbReference>
<evidence type="ECO:0000313" key="3">
    <source>
        <dbReference type="Proteomes" id="UP001344658"/>
    </source>
</evidence>
<dbReference type="Pfam" id="PF19738">
    <property type="entry name" value="DUF6227"/>
    <property type="match status" value="1"/>
</dbReference>
<evidence type="ECO:0000313" key="2">
    <source>
        <dbReference type="EMBL" id="MEE4542352.1"/>
    </source>
</evidence>
<dbReference type="InterPro" id="IPR046195">
    <property type="entry name" value="DUF6227"/>
</dbReference>
<evidence type="ECO:0000256" key="1">
    <source>
        <dbReference type="SAM" id="MobiDB-lite"/>
    </source>
</evidence>
<accession>A0ABU7PAR9</accession>